<organism evidence="3 4">
    <name type="scientific">Micromonospora rubida</name>
    <dbReference type="NCBI Taxonomy" id="2697657"/>
    <lineage>
        <taxon>Bacteria</taxon>
        <taxon>Bacillati</taxon>
        <taxon>Actinomycetota</taxon>
        <taxon>Actinomycetes</taxon>
        <taxon>Micromonosporales</taxon>
        <taxon>Micromonosporaceae</taxon>
        <taxon>Micromonospora</taxon>
    </lineage>
</organism>
<dbReference type="InterPro" id="IPR009012">
    <property type="entry name" value="GrpE_head"/>
</dbReference>
<protein>
    <submittedName>
        <fullName evidence="3">Nucleotide exchange factor GrpE</fullName>
    </submittedName>
</protein>
<dbReference type="Proteomes" id="UP001611075">
    <property type="component" value="Unassembled WGS sequence"/>
</dbReference>
<feature type="compositionally biased region" description="Low complexity" evidence="2">
    <location>
        <begin position="14"/>
        <end position="26"/>
    </location>
</feature>
<name>A0ABW7SMS3_9ACTN</name>
<dbReference type="InterPro" id="IPR000740">
    <property type="entry name" value="GrpE"/>
</dbReference>
<feature type="region of interest" description="Disordered" evidence="2">
    <location>
        <begin position="1"/>
        <end position="33"/>
    </location>
</feature>
<proteinExistence type="predicted"/>
<dbReference type="Gene3D" id="2.30.22.10">
    <property type="entry name" value="Head domain of nucleotide exchange factor GrpE"/>
    <property type="match status" value="1"/>
</dbReference>
<keyword evidence="1" id="KW-0143">Chaperone</keyword>
<evidence type="ECO:0000313" key="3">
    <source>
        <dbReference type="EMBL" id="MFI0794022.1"/>
    </source>
</evidence>
<dbReference type="Pfam" id="PF01025">
    <property type="entry name" value="GrpE"/>
    <property type="match status" value="1"/>
</dbReference>
<keyword evidence="4" id="KW-1185">Reference proteome</keyword>
<comment type="caution">
    <text evidence="3">The sequence shown here is derived from an EMBL/GenBank/DDBJ whole genome shotgun (WGS) entry which is preliminary data.</text>
</comment>
<evidence type="ECO:0000256" key="2">
    <source>
        <dbReference type="SAM" id="MobiDB-lite"/>
    </source>
</evidence>
<dbReference type="EMBL" id="JBIRPU010000009">
    <property type="protein sequence ID" value="MFI0794022.1"/>
    <property type="molecule type" value="Genomic_DNA"/>
</dbReference>
<evidence type="ECO:0000256" key="1">
    <source>
        <dbReference type="ARBA" id="ARBA00023186"/>
    </source>
</evidence>
<feature type="compositionally biased region" description="Low complexity" evidence="2">
    <location>
        <begin position="207"/>
        <end position="219"/>
    </location>
</feature>
<dbReference type="RefSeq" id="WP_396679964.1">
    <property type="nucleotide sequence ID" value="NZ_JBIRPU010000009.1"/>
</dbReference>
<feature type="region of interest" description="Disordered" evidence="2">
    <location>
        <begin position="195"/>
        <end position="219"/>
    </location>
</feature>
<accession>A0ABW7SMS3</accession>
<reference evidence="3 4" key="1">
    <citation type="submission" date="2024-10" db="EMBL/GenBank/DDBJ databases">
        <title>The Natural Products Discovery Center: Release of the First 8490 Sequenced Strains for Exploring Actinobacteria Biosynthetic Diversity.</title>
        <authorList>
            <person name="Kalkreuter E."/>
            <person name="Kautsar S.A."/>
            <person name="Yang D."/>
            <person name="Bader C.D."/>
            <person name="Teijaro C.N."/>
            <person name="Fluegel L."/>
            <person name="Davis C.M."/>
            <person name="Simpson J.R."/>
            <person name="Lauterbach L."/>
            <person name="Steele A.D."/>
            <person name="Gui C."/>
            <person name="Meng S."/>
            <person name="Li G."/>
            <person name="Viehrig K."/>
            <person name="Ye F."/>
            <person name="Su P."/>
            <person name="Kiefer A.F."/>
            <person name="Nichols A."/>
            <person name="Cepeda A.J."/>
            <person name="Yan W."/>
            <person name="Fan B."/>
            <person name="Jiang Y."/>
            <person name="Adhikari A."/>
            <person name="Zheng C.-J."/>
            <person name="Schuster L."/>
            <person name="Cowan T.M."/>
            <person name="Smanski M.J."/>
            <person name="Chevrette M.G."/>
            <person name="De Carvalho L.P.S."/>
            <person name="Shen B."/>
        </authorList>
    </citation>
    <scope>NUCLEOTIDE SEQUENCE [LARGE SCALE GENOMIC DNA]</scope>
    <source>
        <strain evidence="3 4">NPDC021253</strain>
    </source>
</reference>
<evidence type="ECO:0000313" key="4">
    <source>
        <dbReference type="Proteomes" id="UP001611075"/>
    </source>
</evidence>
<sequence>MHEEPQGPAEEEPAVGAGPQAVAPEPATGPDRLDELAQRLGGELAGLRAEVAREHHRAAAREQVIDRLHDENQRLRAGERLLLLRPLLTDLQRLRHDLLRTAAGLPAGFDTAAAADMLRSYAASLELTLERGGVTVLVPVAGAAFDPSTQRATGTVPAVDPGQEGTVAEVVLDGYHDVEAGRTVVPAAVRVHRWLPDPDPVPAGNGPEPTSTTQPTPTP</sequence>
<gene>
    <name evidence="3" type="primary">grpE</name>
    <name evidence="3" type="ORF">ACH4OY_15225</name>
</gene>